<keyword evidence="4" id="KW-0862">Zinc</keyword>
<evidence type="ECO:0000259" key="7">
    <source>
        <dbReference type="Pfam" id="PF05699"/>
    </source>
</evidence>
<evidence type="ECO:0000256" key="3">
    <source>
        <dbReference type="ARBA" id="ARBA00022771"/>
    </source>
</evidence>
<dbReference type="OrthoDB" id="6615327at2759"/>
<evidence type="ECO:0000256" key="4">
    <source>
        <dbReference type="ARBA" id="ARBA00022833"/>
    </source>
</evidence>
<evidence type="ECO:0000256" key="5">
    <source>
        <dbReference type="ARBA" id="ARBA00023242"/>
    </source>
</evidence>
<dbReference type="InterPro" id="IPR012337">
    <property type="entry name" value="RNaseH-like_sf"/>
</dbReference>
<evidence type="ECO:0000256" key="6">
    <source>
        <dbReference type="SAM" id="MobiDB-lite"/>
    </source>
</evidence>
<dbReference type="AlphaFoldDB" id="A0A814PJU3"/>
<evidence type="ECO:0000313" key="8">
    <source>
        <dbReference type="EMBL" id="CAF1106996.1"/>
    </source>
</evidence>
<proteinExistence type="predicted"/>
<dbReference type="GO" id="GO:0008270">
    <property type="term" value="F:zinc ion binding"/>
    <property type="evidence" value="ECO:0007669"/>
    <property type="project" value="UniProtKB-KW"/>
</dbReference>
<dbReference type="InterPro" id="IPR052035">
    <property type="entry name" value="ZnF_BED_domain_contain"/>
</dbReference>
<dbReference type="PANTHER" id="PTHR46481">
    <property type="entry name" value="ZINC FINGER BED DOMAIN-CONTAINING PROTEIN 4"/>
    <property type="match status" value="1"/>
</dbReference>
<name>A0A814PJU3_9BILA</name>
<feature type="region of interest" description="Disordered" evidence="6">
    <location>
        <begin position="1"/>
        <end position="26"/>
    </location>
</feature>
<dbReference type="GO" id="GO:0005634">
    <property type="term" value="C:nucleus"/>
    <property type="evidence" value="ECO:0007669"/>
    <property type="project" value="UniProtKB-SubCell"/>
</dbReference>
<evidence type="ECO:0000256" key="1">
    <source>
        <dbReference type="ARBA" id="ARBA00004123"/>
    </source>
</evidence>
<dbReference type="PANTHER" id="PTHR46481:SF10">
    <property type="entry name" value="ZINC FINGER BED DOMAIN-CONTAINING PROTEIN 39"/>
    <property type="match status" value="1"/>
</dbReference>
<dbReference type="Pfam" id="PF05699">
    <property type="entry name" value="Dimer_Tnp_hAT"/>
    <property type="match status" value="1"/>
</dbReference>
<keyword evidence="3" id="KW-0863">Zinc-finger</keyword>
<comment type="caution">
    <text evidence="8">The sequence shown here is derived from an EMBL/GenBank/DDBJ whole genome shotgun (WGS) entry which is preliminary data.</text>
</comment>
<keyword evidence="5" id="KW-0539">Nucleus</keyword>
<gene>
    <name evidence="8" type="ORF">OXX778_LOCUS21438</name>
</gene>
<dbReference type="SUPFAM" id="SSF140996">
    <property type="entry name" value="Hermes dimerisation domain"/>
    <property type="match status" value="1"/>
</dbReference>
<protein>
    <recommendedName>
        <fullName evidence="7">HAT C-terminal dimerisation domain-containing protein</fullName>
    </recommendedName>
</protein>
<sequence length="725" mass="84639">MNSNDTSNTPNFDTATNNSGRKKIEPRSWSRKYFVQKDKNLLICNICFIEVKIYNSSTTQLIDHLKIHNINQNNQPNIEKNHLKKRRLDFSSESENDENNFDIAQNQTKITIKQKAKINKYLMNFILNNNLPFNIVESPDFQKFIDIIKPNYYELPCRQTVRNTLLNEMVDSVKLLLNTEIKSVMFGSGTSDVWTSNSNMAYICFTFHYVNDYLELKNRVLCLKYLNDSHSSDYLHDSLVSIMREWNVLNKTFAINTDSGANMKGAVAKFSNDMLKLPCAAHKLNSCVTDLLNIKKIKIKIDKNNNQKFFIREYDKLGKCKDTEISEQEAQRIENLNFIRSEILKKLTSKCKRLVGLFRHSEQNTRIFRDKQDFLIKQKHLNYRTKLVQDVPTRWNSTYDMLESILANKYVLTSLSCENSSIKNEMLSEFEFKQVDELCKILEPLKDLTEFLSGSKYVTCSILHPAIYTLINFELPNKIINDKYLIILKDELKTILKKRYSYILENDKNDFFIAATYLDFNYKKFTYVQNESESFELIRRAKNFIKNLGNKHFNANIESLSRQVNSTSTNSLQANQMSTSQIVNNCSQNQITESIPLAQISRVHRKKERNYLNKLQDPVQQNIQTNTTNLFLEELDKEFVLYDNKNFHFDNNNDSKFKSLDFFKIFEIELPLITKIVKIIFSVTATSVPAESLFSCAGLIQNESRNRLDPAVLDKINFVKSNKFS</sequence>
<keyword evidence="2" id="KW-0479">Metal-binding</keyword>
<dbReference type="Proteomes" id="UP000663879">
    <property type="component" value="Unassembled WGS sequence"/>
</dbReference>
<dbReference type="SUPFAM" id="SSF53098">
    <property type="entry name" value="Ribonuclease H-like"/>
    <property type="match status" value="1"/>
</dbReference>
<dbReference type="GO" id="GO:0046983">
    <property type="term" value="F:protein dimerization activity"/>
    <property type="evidence" value="ECO:0007669"/>
    <property type="project" value="InterPro"/>
</dbReference>
<organism evidence="8 9">
    <name type="scientific">Brachionus calyciflorus</name>
    <dbReference type="NCBI Taxonomy" id="104777"/>
    <lineage>
        <taxon>Eukaryota</taxon>
        <taxon>Metazoa</taxon>
        <taxon>Spiralia</taxon>
        <taxon>Gnathifera</taxon>
        <taxon>Rotifera</taxon>
        <taxon>Eurotatoria</taxon>
        <taxon>Monogononta</taxon>
        <taxon>Pseudotrocha</taxon>
        <taxon>Ploima</taxon>
        <taxon>Brachionidae</taxon>
        <taxon>Brachionus</taxon>
    </lineage>
</organism>
<dbReference type="InterPro" id="IPR008906">
    <property type="entry name" value="HATC_C_dom"/>
</dbReference>
<keyword evidence="9" id="KW-1185">Reference proteome</keyword>
<dbReference type="EMBL" id="CAJNOC010007911">
    <property type="protein sequence ID" value="CAF1106996.1"/>
    <property type="molecule type" value="Genomic_DNA"/>
</dbReference>
<accession>A0A814PJU3</accession>
<evidence type="ECO:0000256" key="2">
    <source>
        <dbReference type="ARBA" id="ARBA00022723"/>
    </source>
</evidence>
<evidence type="ECO:0000313" key="9">
    <source>
        <dbReference type="Proteomes" id="UP000663879"/>
    </source>
</evidence>
<comment type="subcellular location">
    <subcellularLocation>
        <location evidence="1">Nucleus</location>
    </subcellularLocation>
</comment>
<feature type="domain" description="HAT C-terminal dimerisation" evidence="7">
    <location>
        <begin position="648"/>
        <end position="722"/>
    </location>
</feature>
<feature type="compositionally biased region" description="Polar residues" evidence="6">
    <location>
        <begin position="1"/>
        <end position="19"/>
    </location>
</feature>
<reference evidence="8" key="1">
    <citation type="submission" date="2021-02" db="EMBL/GenBank/DDBJ databases">
        <authorList>
            <person name="Nowell W R."/>
        </authorList>
    </citation>
    <scope>NUCLEOTIDE SEQUENCE</scope>
    <source>
        <strain evidence="8">Ploen Becks lab</strain>
    </source>
</reference>